<name>C6G3Z2_9BACT</name>
<evidence type="ECO:0008006" key="2">
    <source>
        <dbReference type="Google" id="ProtNLM"/>
    </source>
</evidence>
<dbReference type="InterPro" id="IPR021314">
    <property type="entry name" value="DUF2911"/>
</dbReference>
<sequence>MTPHCTGLLTIFALAMAVAVGGAEERALRGPKAEVTQFVGTTPITISYSSPGVNGRTIWGALLPFGKNWIAGANSKTTITFEEDVKINGNVLAEGVYGFYIFLNSDNDWQLVFSNNSTGNATQYKKTDDVLRIAVRPQDVSHRERLQFGIEDFTDKKPYEANLYLHWEKKKVVVKVQMTGRRKRESGAPEIPENAKAAWAVVQDSLNALVAEDIEKTIQDFADDFETDFGDGGGKAAYAQLMNNLKRGGLLEEMEVDLHDLAIDINGGKAVFKNVEVQAPFATFTLSYGLENRNGRWVVVTLSRS</sequence>
<evidence type="ECO:0000313" key="1">
    <source>
        <dbReference type="EMBL" id="ACS68527.1"/>
    </source>
</evidence>
<dbReference type="SUPFAM" id="SSF54427">
    <property type="entry name" value="NTF2-like"/>
    <property type="match status" value="1"/>
</dbReference>
<accession>C6G3Z2</accession>
<dbReference type="EMBL" id="FJ483469">
    <property type="protein sequence ID" value="ACS68527.1"/>
    <property type="molecule type" value="Genomic_DNA"/>
</dbReference>
<proteinExistence type="predicted"/>
<dbReference type="Pfam" id="PF11138">
    <property type="entry name" value="DUF2911"/>
    <property type="match status" value="1"/>
</dbReference>
<protein>
    <recommendedName>
        <fullName evidence="2">DUF2911 domain-containing protein</fullName>
    </recommendedName>
</protein>
<organism evidence="1">
    <name type="scientific">uncultured bacterium FLS18</name>
    <dbReference type="NCBI Taxonomy" id="654935"/>
    <lineage>
        <taxon>Bacteria</taxon>
        <taxon>environmental samples</taxon>
    </lineage>
</organism>
<dbReference type="AlphaFoldDB" id="C6G3Z2"/>
<dbReference type="InterPro" id="IPR032710">
    <property type="entry name" value="NTF2-like_dom_sf"/>
</dbReference>
<reference evidence="1" key="1">
    <citation type="journal article" date="2010" name="FEMS Microbiol. Ecol.">
        <title>Novel lipolytic genes from the microbial metagenomic library of the South China Sea marine sediment.</title>
        <authorList>
            <person name="Hu Y."/>
            <person name="Fu C."/>
            <person name="Huang Y."/>
            <person name="Yin Y."/>
            <person name="Cheng G."/>
            <person name="Lei F."/>
            <person name="Lu N."/>
            <person name="Li J."/>
            <person name="Ashforth E.J."/>
            <person name="Zhang L."/>
            <person name="Zhu B."/>
        </authorList>
    </citation>
    <scope>NUCLEOTIDE SEQUENCE</scope>
</reference>